<evidence type="ECO:0000256" key="6">
    <source>
        <dbReference type="SAM" id="MobiDB-lite"/>
    </source>
</evidence>
<dbReference type="Gene3D" id="1.20.5.170">
    <property type="match status" value="1"/>
</dbReference>
<keyword evidence="3" id="KW-0238">DNA-binding</keyword>
<dbReference type="SUPFAM" id="SSF57959">
    <property type="entry name" value="Leucine zipper domain"/>
    <property type="match status" value="1"/>
</dbReference>
<evidence type="ECO:0000256" key="5">
    <source>
        <dbReference type="ARBA" id="ARBA00023242"/>
    </source>
</evidence>
<keyword evidence="5" id="KW-0539">Nucleus</keyword>
<accession>A0A6J1FR36</accession>
<dbReference type="PROSITE" id="PS50217">
    <property type="entry name" value="BZIP"/>
    <property type="match status" value="1"/>
</dbReference>
<dbReference type="FunFam" id="1.20.5.170:FF:000020">
    <property type="entry name" value="BZIP transcription factor"/>
    <property type="match status" value="1"/>
</dbReference>
<dbReference type="Pfam" id="PF00170">
    <property type="entry name" value="bZIP_1"/>
    <property type="match status" value="1"/>
</dbReference>
<dbReference type="KEGG" id="cmos:111448006"/>
<dbReference type="GO" id="GO:0003700">
    <property type="term" value="F:DNA-binding transcription factor activity"/>
    <property type="evidence" value="ECO:0007669"/>
    <property type="project" value="InterPro"/>
</dbReference>
<dbReference type="PROSITE" id="PS00036">
    <property type="entry name" value="BZIP_BASIC"/>
    <property type="match status" value="1"/>
</dbReference>
<protein>
    <submittedName>
        <fullName evidence="9">BZIP transcription factor 44-like</fullName>
    </submittedName>
</protein>
<evidence type="ECO:0000259" key="7">
    <source>
        <dbReference type="PROSITE" id="PS50217"/>
    </source>
</evidence>
<name>A0A6J1FR36_CUCMO</name>
<gene>
    <name evidence="9" type="primary">LOC111448006</name>
</gene>
<dbReference type="PANTHER" id="PTHR45764">
    <property type="entry name" value="BZIP TRANSCRIPTION FACTOR 44"/>
    <property type="match status" value="1"/>
</dbReference>
<organism evidence="8 9">
    <name type="scientific">Cucurbita moschata</name>
    <name type="common">Winter crookneck squash</name>
    <name type="synonym">Cucurbita pepo var. moschata</name>
    <dbReference type="NCBI Taxonomy" id="3662"/>
    <lineage>
        <taxon>Eukaryota</taxon>
        <taxon>Viridiplantae</taxon>
        <taxon>Streptophyta</taxon>
        <taxon>Embryophyta</taxon>
        <taxon>Tracheophyta</taxon>
        <taxon>Spermatophyta</taxon>
        <taxon>Magnoliopsida</taxon>
        <taxon>eudicotyledons</taxon>
        <taxon>Gunneridae</taxon>
        <taxon>Pentapetalae</taxon>
        <taxon>rosids</taxon>
        <taxon>fabids</taxon>
        <taxon>Cucurbitales</taxon>
        <taxon>Cucurbitaceae</taxon>
        <taxon>Cucurbiteae</taxon>
        <taxon>Cucurbita</taxon>
    </lineage>
</organism>
<keyword evidence="2" id="KW-0805">Transcription regulation</keyword>
<comment type="subcellular location">
    <subcellularLocation>
        <location evidence="1">Nucleus</location>
    </subcellularLocation>
</comment>
<feature type="compositionally biased region" description="Low complexity" evidence="6">
    <location>
        <begin position="1"/>
        <end position="13"/>
    </location>
</feature>
<dbReference type="GO" id="GO:0045893">
    <property type="term" value="P:positive regulation of DNA-templated transcription"/>
    <property type="evidence" value="ECO:0007669"/>
    <property type="project" value="TreeGrafter"/>
</dbReference>
<sequence>MASPVGSSSGSPSSDEDLRLIVDQRKRKRMISNRESARRSRMRKQKQLDDLTAQVGQIKTENEQIAVNINFTTQLYLNLESENSVLRAQMAELHYRLDSLNEIINFINSSTRNPYDPEHYGEVSGIDGLVDSWGFPVLNQPIMAAGDMFMC</sequence>
<dbReference type="InterPro" id="IPR045314">
    <property type="entry name" value="bZIP_plant_GBF1"/>
</dbReference>
<evidence type="ECO:0000256" key="3">
    <source>
        <dbReference type="ARBA" id="ARBA00023125"/>
    </source>
</evidence>
<dbReference type="GO" id="GO:0046982">
    <property type="term" value="F:protein heterodimerization activity"/>
    <property type="evidence" value="ECO:0007669"/>
    <property type="project" value="UniProtKB-ARBA"/>
</dbReference>
<keyword evidence="8" id="KW-1185">Reference proteome</keyword>
<feature type="region of interest" description="Disordered" evidence="6">
    <location>
        <begin position="1"/>
        <end position="48"/>
    </location>
</feature>
<dbReference type="RefSeq" id="XP_022943206.1">
    <property type="nucleotide sequence ID" value="XM_023087438.1"/>
</dbReference>
<dbReference type="GeneID" id="111448006"/>
<dbReference type="AlphaFoldDB" id="A0A6J1FR36"/>
<evidence type="ECO:0000313" key="9">
    <source>
        <dbReference type="RefSeq" id="XP_022943206.1"/>
    </source>
</evidence>
<evidence type="ECO:0000313" key="8">
    <source>
        <dbReference type="Proteomes" id="UP000504609"/>
    </source>
</evidence>
<evidence type="ECO:0000256" key="4">
    <source>
        <dbReference type="ARBA" id="ARBA00023163"/>
    </source>
</evidence>
<evidence type="ECO:0000256" key="1">
    <source>
        <dbReference type="ARBA" id="ARBA00004123"/>
    </source>
</evidence>
<dbReference type="SMR" id="A0A6J1FR36"/>
<dbReference type="GO" id="GO:0000976">
    <property type="term" value="F:transcription cis-regulatory region binding"/>
    <property type="evidence" value="ECO:0007669"/>
    <property type="project" value="TreeGrafter"/>
</dbReference>
<dbReference type="InterPro" id="IPR004827">
    <property type="entry name" value="bZIP"/>
</dbReference>
<feature type="domain" description="BZIP" evidence="7">
    <location>
        <begin position="23"/>
        <end position="86"/>
    </location>
</feature>
<proteinExistence type="predicted"/>
<dbReference type="PANTHER" id="PTHR45764:SF76">
    <property type="entry name" value="OS02G0132500 PROTEIN"/>
    <property type="match status" value="1"/>
</dbReference>
<dbReference type="CDD" id="cd14702">
    <property type="entry name" value="bZIP_plant_GBF1"/>
    <property type="match status" value="1"/>
</dbReference>
<reference evidence="9" key="1">
    <citation type="submission" date="2025-08" db="UniProtKB">
        <authorList>
            <consortium name="RefSeq"/>
        </authorList>
    </citation>
    <scope>IDENTIFICATION</scope>
    <source>
        <tissue evidence="9">Young leaves</tissue>
    </source>
</reference>
<dbReference type="InterPro" id="IPR046347">
    <property type="entry name" value="bZIP_sf"/>
</dbReference>
<evidence type="ECO:0000256" key="2">
    <source>
        <dbReference type="ARBA" id="ARBA00023015"/>
    </source>
</evidence>
<keyword evidence="4" id="KW-0804">Transcription</keyword>
<dbReference type="SMART" id="SM00338">
    <property type="entry name" value="BRLZ"/>
    <property type="match status" value="1"/>
</dbReference>
<dbReference type="GO" id="GO:0005634">
    <property type="term" value="C:nucleus"/>
    <property type="evidence" value="ECO:0007669"/>
    <property type="project" value="UniProtKB-SubCell"/>
</dbReference>
<dbReference type="Proteomes" id="UP000504609">
    <property type="component" value="Unplaced"/>
</dbReference>